<dbReference type="GO" id="GO:0015385">
    <property type="term" value="F:sodium:proton antiporter activity"/>
    <property type="evidence" value="ECO:0007669"/>
    <property type="project" value="TreeGrafter"/>
</dbReference>
<keyword evidence="8" id="KW-0050">Antiport</keyword>
<dbReference type="AlphaFoldDB" id="A0A932MN48"/>
<feature type="transmembrane region" description="Helical" evidence="9">
    <location>
        <begin position="6"/>
        <end position="26"/>
    </location>
</feature>
<feature type="transmembrane region" description="Helical" evidence="9">
    <location>
        <begin position="59"/>
        <end position="79"/>
    </location>
</feature>
<evidence type="ECO:0000256" key="5">
    <source>
        <dbReference type="ARBA" id="ARBA00022692"/>
    </source>
</evidence>
<proteinExistence type="inferred from homology"/>
<comment type="similarity">
    <text evidence="2 8">Belongs to the CPA3 antiporters (TC 2.A.63) subunit F family.</text>
</comment>
<dbReference type="PANTHER" id="PTHR34702:SF1">
    <property type="entry name" value="NA(+)_H(+) ANTIPORTER SUBUNIT F"/>
    <property type="match status" value="1"/>
</dbReference>
<dbReference type="GO" id="GO:0005886">
    <property type="term" value="C:plasma membrane"/>
    <property type="evidence" value="ECO:0007669"/>
    <property type="project" value="UniProtKB-SubCell"/>
</dbReference>
<evidence type="ECO:0000256" key="8">
    <source>
        <dbReference type="PIRNR" id="PIRNR028784"/>
    </source>
</evidence>
<dbReference type="Proteomes" id="UP000782312">
    <property type="component" value="Unassembled WGS sequence"/>
</dbReference>
<protein>
    <submittedName>
        <fullName evidence="10">K+/H+ antiporter subunit F</fullName>
    </submittedName>
</protein>
<reference evidence="10" key="1">
    <citation type="submission" date="2020-07" db="EMBL/GenBank/DDBJ databases">
        <title>Huge and variable diversity of episymbiotic CPR bacteria and DPANN archaea in groundwater ecosystems.</title>
        <authorList>
            <person name="He C.Y."/>
            <person name="Keren R."/>
            <person name="Whittaker M."/>
            <person name="Farag I.F."/>
            <person name="Doudna J."/>
            <person name="Cate J.H.D."/>
            <person name="Banfield J.F."/>
        </authorList>
    </citation>
    <scope>NUCLEOTIDE SEQUENCE</scope>
    <source>
        <strain evidence="10">NC_groundwater_763_Ag_S-0.2um_68_21</strain>
    </source>
</reference>
<dbReference type="EMBL" id="JACPUR010000017">
    <property type="protein sequence ID" value="MBI3127393.1"/>
    <property type="molecule type" value="Genomic_DNA"/>
</dbReference>
<keyword evidence="4 8" id="KW-1003">Cell membrane</keyword>
<name>A0A932MN48_UNCTE</name>
<keyword evidence="5 9" id="KW-0812">Transmembrane</keyword>
<evidence type="ECO:0000256" key="3">
    <source>
        <dbReference type="ARBA" id="ARBA00022448"/>
    </source>
</evidence>
<dbReference type="InterPro" id="IPR007208">
    <property type="entry name" value="MrpF/PhaF-like"/>
</dbReference>
<organism evidence="10 11">
    <name type="scientific">Tectimicrobiota bacterium</name>
    <dbReference type="NCBI Taxonomy" id="2528274"/>
    <lineage>
        <taxon>Bacteria</taxon>
        <taxon>Pseudomonadati</taxon>
        <taxon>Nitrospinota/Tectimicrobiota group</taxon>
        <taxon>Candidatus Tectimicrobiota</taxon>
    </lineage>
</organism>
<evidence type="ECO:0000313" key="11">
    <source>
        <dbReference type="Proteomes" id="UP000782312"/>
    </source>
</evidence>
<evidence type="ECO:0000256" key="4">
    <source>
        <dbReference type="ARBA" id="ARBA00022475"/>
    </source>
</evidence>
<dbReference type="PANTHER" id="PTHR34702">
    <property type="entry name" value="NA(+)/H(+) ANTIPORTER SUBUNIT F1"/>
    <property type="match status" value="1"/>
</dbReference>
<evidence type="ECO:0000256" key="2">
    <source>
        <dbReference type="ARBA" id="ARBA00009212"/>
    </source>
</evidence>
<dbReference type="PIRSF" id="PIRSF028784">
    <property type="entry name" value="MrpF"/>
    <property type="match status" value="1"/>
</dbReference>
<keyword evidence="7 8" id="KW-0472">Membrane</keyword>
<sequence>MIQIAVEIGMGMTGLSLLLCFLRLVVGPTTADRVVAADTLSINILGLIALFAIRSEEPYFILALLALAILSFVGTVVYAKFLERGAIIE</sequence>
<keyword evidence="3 8" id="KW-0813">Transport</keyword>
<evidence type="ECO:0000256" key="9">
    <source>
        <dbReference type="SAM" id="Phobius"/>
    </source>
</evidence>
<evidence type="ECO:0000256" key="1">
    <source>
        <dbReference type="ARBA" id="ARBA00004651"/>
    </source>
</evidence>
<evidence type="ECO:0000313" key="10">
    <source>
        <dbReference type="EMBL" id="MBI3127393.1"/>
    </source>
</evidence>
<evidence type="ECO:0000256" key="6">
    <source>
        <dbReference type="ARBA" id="ARBA00022989"/>
    </source>
</evidence>
<comment type="caution">
    <text evidence="10">The sequence shown here is derived from an EMBL/GenBank/DDBJ whole genome shotgun (WGS) entry which is preliminary data.</text>
</comment>
<accession>A0A932MN48</accession>
<gene>
    <name evidence="10" type="ORF">HYZ11_07295</name>
</gene>
<dbReference type="Pfam" id="PF04066">
    <property type="entry name" value="MrpF_PhaF"/>
    <property type="match status" value="1"/>
</dbReference>
<comment type="subcellular location">
    <subcellularLocation>
        <location evidence="1 8">Cell membrane</location>
        <topology evidence="1 8">Multi-pass membrane protein</topology>
    </subcellularLocation>
</comment>
<feature type="transmembrane region" description="Helical" evidence="9">
    <location>
        <begin position="33"/>
        <end position="53"/>
    </location>
</feature>
<evidence type="ECO:0000256" key="7">
    <source>
        <dbReference type="ARBA" id="ARBA00023136"/>
    </source>
</evidence>
<keyword evidence="8" id="KW-0406">Ion transport</keyword>
<keyword evidence="6 9" id="KW-1133">Transmembrane helix</keyword>